<dbReference type="Pfam" id="PF26340">
    <property type="entry name" value="DNA-SBD_ScoMcrA"/>
    <property type="match status" value="1"/>
</dbReference>
<dbReference type="PIRSF" id="PIRSF030850">
    <property type="entry name" value="UCP030850"/>
    <property type="match status" value="1"/>
</dbReference>
<sequence>MDWERRAGELRRWTRAGQRAPHKPLLMLYALGCFQRDADAALRYSDVERDLDRLLDEFGPPRPTSSAYPFHHLVSDGVWEVRTTTGQGSPGATKRDLRSSGAAGRLVPELRLALTRDPGLLARMARVLLDANFPPSLHPTICAAAGLELELAEVPVSTRLRRRDPRARRRILVAYEYRCAFCGYAGMMDRTSVGLEAAHVRWWAEDGPDTVDNGLCLCSLHHKLFDLGALGIDRDHRVLVSQHFVANDDTARRQVLDLVGRRVLGPQPGSAPVAGEHIDWHRSEVFRGDARVAA</sequence>
<feature type="domain" description="ScoMcrA-like DNA sulfur-binding" evidence="2">
    <location>
        <begin position="5"/>
        <end position="148"/>
    </location>
</feature>
<evidence type="ECO:0000313" key="3">
    <source>
        <dbReference type="EMBL" id="KRV46961.1"/>
    </source>
</evidence>
<dbReference type="Gene3D" id="1.10.30.50">
    <property type="match status" value="1"/>
</dbReference>
<keyword evidence="4" id="KW-1185">Reference proteome</keyword>
<dbReference type="InterPro" id="IPR058813">
    <property type="entry name" value="DNA-SBD_ScoMcrA"/>
</dbReference>
<name>A0A0T6LM10_WENVI</name>
<protein>
    <submittedName>
        <fullName evidence="3">Restriction endonuclease</fullName>
    </submittedName>
</protein>
<dbReference type="Pfam" id="PF13391">
    <property type="entry name" value="HNH_2"/>
    <property type="match status" value="1"/>
</dbReference>
<gene>
    <name evidence="3" type="ORF">AQ490_09355</name>
</gene>
<dbReference type="GO" id="GO:0004519">
    <property type="term" value="F:endonuclease activity"/>
    <property type="evidence" value="ECO:0007669"/>
    <property type="project" value="UniProtKB-KW"/>
</dbReference>
<dbReference type="InterPro" id="IPR011396">
    <property type="entry name" value="PT_DNA_restrict"/>
</dbReference>
<dbReference type="RefSeq" id="WP_018381919.1">
    <property type="nucleotide sequence ID" value="NZ_LLZU01000038.1"/>
</dbReference>
<comment type="caution">
    <text evidence="3">The sequence shown here is derived from an EMBL/GenBank/DDBJ whole genome shotgun (WGS) entry which is preliminary data.</text>
</comment>
<dbReference type="CDD" id="cd00085">
    <property type="entry name" value="HNHc"/>
    <property type="match status" value="1"/>
</dbReference>
<dbReference type="NCBIfam" id="NF045808">
    <property type="entry name" value="PT-DNA_restrict"/>
    <property type="match status" value="1"/>
</dbReference>
<evidence type="ECO:0000259" key="1">
    <source>
        <dbReference type="Pfam" id="PF13391"/>
    </source>
</evidence>
<dbReference type="eggNOG" id="COG3440">
    <property type="taxonomic scope" value="Bacteria"/>
</dbReference>
<evidence type="ECO:0000259" key="2">
    <source>
        <dbReference type="Pfam" id="PF26340"/>
    </source>
</evidence>
<keyword evidence="3" id="KW-0378">Hydrolase</keyword>
<accession>A0A0T6LM10</accession>
<dbReference type="Proteomes" id="UP000050867">
    <property type="component" value="Unassembled WGS sequence"/>
</dbReference>
<dbReference type="AlphaFoldDB" id="A0A0T6LM10"/>
<organism evidence="3 4">
    <name type="scientific">Wenjunlia vitaminophila</name>
    <name type="common">Streptomyces vitaminophilus</name>
    <dbReference type="NCBI Taxonomy" id="76728"/>
    <lineage>
        <taxon>Bacteria</taxon>
        <taxon>Bacillati</taxon>
        <taxon>Actinomycetota</taxon>
        <taxon>Actinomycetes</taxon>
        <taxon>Kitasatosporales</taxon>
        <taxon>Streptomycetaceae</taxon>
        <taxon>Wenjunlia</taxon>
    </lineage>
</organism>
<evidence type="ECO:0000313" key="4">
    <source>
        <dbReference type="Proteomes" id="UP000050867"/>
    </source>
</evidence>
<dbReference type="STRING" id="76728.AQ490_09355"/>
<keyword evidence="3" id="KW-0255">Endonuclease</keyword>
<dbReference type="InterPro" id="IPR003615">
    <property type="entry name" value="HNH_nuc"/>
</dbReference>
<dbReference type="EMBL" id="LLZU01000038">
    <property type="protein sequence ID" value="KRV46961.1"/>
    <property type="molecule type" value="Genomic_DNA"/>
</dbReference>
<proteinExistence type="predicted"/>
<keyword evidence="3" id="KW-0540">Nuclease</keyword>
<dbReference type="OrthoDB" id="4464809at2"/>
<feature type="domain" description="HNH nuclease" evidence="1">
    <location>
        <begin position="179"/>
        <end position="233"/>
    </location>
</feature>
<reference evidence="3 4" key="1">
    <citation type="submission" date="2015-10" db="EMBL/GenBank/DDBJ databases">
        <title>Draft genome sequence of pyrrolomycin-producing Streptomyces vitaminophilus.</title>
        <authorList>
            <person name="Graham D.E."/>
            <person name="Mahan K.M."/>
            <person name="Klingeman D.M."/>
            <person name="Hettich R.L."/>
            <person name="Parry R.J."/>
        </authorList>
    </citation>
    <scope>NUCLEOTIDE SEQUENCE [LARGE SCALE GENOMIC DNA]</scope>
    <source>
        <strain evidence="3 4">ATCC 31673</strain>
    </source>
</reference>